<accession>A0A8T2SIN5</accession>
<dbReference type="PANTHER" id="PTHR46880:SF5">
    <property type="entry name" value="DUF4371 DOMAIN-CONTAINING PROTEIN"/>
    <property type="match status" value="1"/>
</dbReference>
<proteinExistence type="predicted"/>
<keyword evidence="3" id="KW-1185">Reference proteome</keyword>
<dbReference type="OMA" id="NIASCEC"/>
<name>A0A8T2SIN5_CERRI</name>
<evidence type="ECO:0000259" key="1">
    <source>
        <dbReference type="Pfam" id="PF05699"/>
    </source>
</evidence>
<dbReference type="PANTHER" id="PTHR46880">
    <property type="entry name" value="RAS-ASSOCIATING DOMAIN-CONTAINING PROTEIN"/>
    <property type="match status" value="1"/>
</dbReference>
<dbReference type="OrthoDB" id="6621980at2759"/>
<dbReference type="AlphaFoldDB" id="A0A8T2SIN5"/>
<dbReference type="InterPro" id="IPR008906">
    <property type="entry name" value="HATC_C_dom"/>
</dbReference>
<dbReference type="GO" id="GO:0046983">
    <property type="term" value="F:protein dimerization activity"/>
    <property type="evidence" value="ECO:0007669"/>
    <property type="project" value="InterPro"/>
</dbReference>
<reference evidence="2" key="1">
    <citation type="submission" date="2021-08" db="EMBL/GenBank/DDBJ databases">
        <title>WGS assembly of Ceratopteris richardii.</title>
        <authorList>
            <person name="Marchant D.B."/>
            <person name="Chen G."/>
            <person name="Jenkins J."/>
            <person name="Shu S."/>
            <person name="Leebens-Mack J."/>
            <person name="Grimwood J."/>
            <person name="Schmutz J."/>
            <person name="Soltis P."/>
            <person name="Soltis D."/>
            <person name="Chen Z.-H."/>
        </authorList>
    </citation>
    <scope>NUCLEOTIDE SEQUENCE</scope>
    <source>
        <strain evidence="2">Whitten #5841</strain>
        <tissue evidence="2">Leaf</tissue>
    </source>
</reference>
<dbReference type="InterPro" id="IPR012337">
    <property type="entry name" value="RNaseH-like_sf"/>
</dbReference>
<gene>
    <name evidence="2" type="ORF">KP509_20G056100</name>
</gene>
<sequence length="445" mass="51635">MTIQSYTNVMAGKEFAFSISEYLYVSQKKEIQRSHFYNLMVAESRDRGAEKHMVIYASFLSNGGLGDCKIEFIILILVVDGFAQTKFDVILKVVEELGLNIQNMVGIATDGDSSMLLVPHLISTHCIAHTESLALLDACKNFPCFSYIDKIANRVYSWTHGSSVRHRNFQKLLEEMNLQALEVLQIHDVRWLSRGKVMERLVVLMPTILTFWKIDATCWYEKLRIFKVLFLIHFIAHVLHELNELNCHFQEENVDMCSAKINQVFHWILVQVMSIVVKQQQKNLLFSAIFYSKESKKSKTSRVRESKVKEWLEKLIDRVGDSLIVPKSCREEIFSFVDTLYYACEGMSMKDSWKVLSSNINWHSTYSIILKLWQIVLVLAVSSVACERGFSKQNLIKTSMRQSLKVKTLDMLMRISLNGPNLSEMDWVEIHKIWELQKCRKFVDV</sequence>
<comment type="caution">
    <text evidence="2">The sequence shown here is derived from an EMBL/GenBank/DDBJ whole genome shotgun (WGS) entry which is preliminary data.</text>
</comment>
<protein>
    <recommendedName>
        <fullName evidence="1">HAT C-terminal dimerisation domain-containing protein</fullName>
    </recommendedName>
</protein>
<evidence type="ECO:0000313" key="2">
    <source>
        <dbReference type="EMBL" id="KAH7331895.1"/>
    </source>
</evidence>
<dbReference type="Proteomes" id="UP000825935">
    <property type="component" value="Chromosome 20"/>
</dbReference>
<evidence type="ECO:0000313" key="3">
    <source>
        <dbReference type="Proteomes" id="UP000825935"/>
    </source>
</evidence>
<dbReference type="EMBL" id="CM035425">
    <property type="protein sequence ID" value="KAH7331895.1"/>
    <property type="molecule type" value="Genomic_DNA"/>
</dbReference>
<feature type="domain" description="HAT C-terminal dimerisation" evidence="1">
    <location>
        <begin position="348"/>
        <end position="415"/>
    </location>
</feature>
<dbReference type="SUPFAM" id="SSF53098">
    <property type="entry name" value="Ribonuclease H-like"/>
    <property type="match status" value="1"/>
</dbReference>
<dbReference type="Pfam" id="PF05699">
    <property type="entry name" value="Dimer_Tnp_hAT"/>
    <property type="match status" value="1"/>
</dbReference>
<organism evidence="2 3">
    <name type="scientific">Ceratopteris richardii</name>
    <name type="common">Triangle waterfern</name>
    <dbReference type="NCBI Taxonomy" id="49495"/>
    <lineage>
        <taxon>Eukaryota</taxon>
        <taxon>Viridiplantae</taxon>
        <taxon>Streptophyta</taxon>
        <taxon>Embryophyta</taxon>
        <taxon>Tracheophyta</taxon>
        <taxon>Polypodiopsida</taxon>
        <taxon>Polypodiidae</taxon>
        <taxon>Polypodiales</taxon>
        <taxon>Pteridineae</taxon>
        <taxon>Pteridaceae</taxon>
        <taxon>Parkerioideae</taxon>
        <taxon>Ceratopteris</taxon>
    </lineage>
</organism>